<organism evidence="1 2">
    <name type="scientific">Ruegeria intermedia</name>
    <dbReference type="NCBI Taxonomy" id="996115"/>
    <lineage>
        <taxon>Bacteria</taxon>
        <taxon>Pseudomonadati</taxon>
        <taxon>Pseudomonadota</taxon>
        <taxon>Alphaproteobacteria</taxon>
        <taxon>Rhodobacterales</taxon>
        <taxon>Roseobacteraceae</taxon>
        <taxon>Ruegeria</taxon>
    </lineage>
</organism>
<dbReference type="AlphaFoldDB" id="A0A1M4ZZK6"/>
<dbReference type="SUPFAM" id="SSF52540">
    <property type="entry name" value="P-loop containing nucleoside triphosphate hydrolases"/>
    <property type="match status" value="1"/>
</dbReference>
<dbReference type="OrthoDB" id="7540582at2"/>
<reference evidence="1 2" key="1">
    <citation type="submission" date="2016-11" db="EMBL/GenBank/DDBJ databases">
        <authorList>
            <person name="Varghese N."/>
            <person name="Submissions S."/>
        </authorList>
    </citation>
    <scope>NUCLEOTIDE SEQUENCE [LARGE SCALE GENOMIC DNA]</scope>
    <source>
        <strain evidence="1 2">DSM 29341</strain>
    </source>
</reference>
<evidence type="ECO:0000313" key="2">
    <source>
        <dbReference type="Proteomes" id="UP000325134"/>
    </source>
</evidence>
<dbReference type="InterPro" id="IPR027417">
    <property type="entry name" value="P-loop_NTPase"/>
</dbReference>
<dbReference type="Gene3D" id="3.40.50.300">
    <property type="entry name" value="P-loop containing nucleotide triphosphate hydrolases"/>
    <property type="match status" value="1"/>
</dbReference>
<dbReference type="Proteomes" id="UP000325134">
    <property type="component" value="Unassembled WGS sequence"/>
</dbReference>
<protein>
    <recommendedName>
        <fullName evidence="3">Sulfotransferase family protein</fullName>
    </recommendedName>
</protein>
<evidence type="ECO:0000313" key="1">
    <source>
        <dbReference type="EMBL" id="SHF23438.1"/>
    </source>
</evidence>
<keyword evidence="2" id="KW-1185">Reference proteome</keyword>
<proteinExistence type="predicted"/>
<accession>A0A1M4ZZK6</accession>
<dbReference type="RefSeq" id="WP_149776806.1">
    <property type="nucleotide sequence ID" value="NZ_FQVK01000022.1"/>
</dbReference>
<evidence type="ECO:0008006" key="3">
    <source>
        <dbReference type="Google" id="ProtNLM"/>
    </source>
</evidence>
<sequence>MLWLHLGMPKTGTTALQSYLRGHADILSENGLRYMKAGRQRPDTGERPKVSHNMMAFHLNQTAQPLDAFREAIAREYEDHADKACVVSSEMFYTADLARLAQVFAEIPAREMRVVFYCRRYSDFFEADYKQRAKNGRLPADGSGFVRDRLAAIRSNPDGHSYAGAVGRIRAAFPGVTILPLLYERAELANGNVIDDFLSRIGVAPPPECPTDLPANPSLSRVASEAFGVVTRAIGRKRSRQLRRQAVSDPVMIRRHDVLEPDERAWLDDFLAEADEGFRQEFFPDRKVLFSPVRLGAEDRRFRRDSAEEVAALKQASEIVFRMALDA</sequence>
<dbReference type="EMBL" id="FQVK01000022">
    <property type="protein sequence ID" value="SHF23438.1"/>
    <property type="molecule type" value="Genomic_DNA"/>
</dbReference>
<gene>
    <name evidence="1" type="ORF">SAMN05444279_12268</name>
</gene>
<name>A0A1M4ZZK6_9RHOB</name>